<dbReference type="Proteomes" id="UP000235023">
    <property type="component" value="Unassembled WGS sequence"/>
</dbReference>
<keyword evidence="3" id="KW-1185">Reference proteome</keyword>
<evidence type="ECO:0000256" key="1">
    <source>
        <dbReference type="SAM" id="SignalP"/>
    </source>
</evidence>
<evidence type="ECO:0000313" key="3">
    <source>
        <dbReference type="Proteomes" id="UP000235023"/>
    </source>
</evidence>
<gene>
    <name evidence="2" type="ORF">BDW42DRAFT_164721</name>
</gene>
<sequence>MNTMELFWFLFLVIITTALSIQTATLQRQTPLSVSNSKHLVSAASFCPEDLNSPSWICSNPYCGGQHPFWPGRCRLEVPLAEGEGEWNEVRHCACWGVS</sequence>
<dbReference type="OrthoDB" id="10341071at2759"/>
<protein>
    <recommendedName>
        <fullName evidence="4">Long chronological lifespan protein 2</fullName>
    </recommendedName>
</protein>
<dbReference type="AlphaFoldDB" id="A0A2J5I1P2"/>
<name>A0A2J5I1P2_9EURO</name>
<evidence type="ECO:0000313" key="2">
    <source>
        <dbReference type="EMBL" id="PLN83587.1"/>
    </source>
</evidence>
<keyword evidence="1" id="KW-0732">Signal</keyword>
<organism evidence="2 3">
    <name type="scientific">Aspergillus taichungensis</name>
    <dbReference type="NCBI Taxonomy" id="482145"/>
    <lineage>
        <taxon>Eukaryota</taxon>
        <taxon>Fungi</taxon>
        <taxon>Dikarya</taxon>
        <taxon>Ascomycota</taxon>
        <taxon>Pezizomycotina</taxon>
        <taxon>Eurotiomycetes</taxon>
        <taxon>Eurotiomycetidae</taxon>
        <taxon>Eurotiales</taxon>
        <taxon>Aspergillaceae</taxon>
        <taxon>Aspergillus</taxon>
        <taxon>Aspergillus subgen. Circumdati</taxon>
    </lineage>
</organism>
<reference evidence="3" key="1">
    <citation type="submission" date="2017-12" db="EMBL/GenBank/DDBJ databases">
        <authorList>
            <consortium name="DOE Joint Genome Institute"/>
            <person name="Mondo S.J."/>
            <person name="Kjaerbolling I."/>
            <person name="Vesth T.C."/>
            <person name="Frisvad J.C."/>
            <person name="Nybo J.L."/>
            <person name="Theobald S."/>
            <person name="Kuo A."/>
            <person name="Bowyer P."/>
            <person name="Matsuda Y."/>
            <person name="Lyhne E.K."/>
            <person name="Kogle M.E."/>
            <person name="Clum A."/>
            <person name="Lipzen A."/>
            <person name="Salamov A."/>
            <person name="Ngan C.Y."/>
            <person name="Daum C."/>
            <person name="Chiniquy J."/>
            <person name="Barry K."/>
            <person name="LaButti K."/>
            <person name="Haridas S."/>
            <person name="Simmons B.A."/>
            <person name="Magnuson J.K."/>
            <person name="Mortensen U.H."/>
            <person name="Larsen T.O."/>
            <person name="Grigoriev I.V."/>
            <person name="Baker S.E."/>
            <person name="Andersen M.R."/>
            <person name="Nordberg H.P."/>
            <person name="Cantor M.N."/>
            <person name="Hua S.X."/>
        </authorList>
    </citation>
    <scope>NUCLEOTIDE SEQUENCE [LARGE SCALE GENOMIC DNA]</scope>
    <source>
        <strain evidence="3">IBT 19404</strain>
    </source>
</reference>
<feature type="signal peptide" evidence="1">
    <location>
        <begin position="1"/>
        <end position="18"/>
    </location>
</feature>
<feature type="chain" id="PRO_5014455930" description="Long chronological lifespan protein 2" evidence="1">
    <location>
        <begin position="19"/>
        <end position="99"/>
    </location>
</feature>
<evidence type="ECO:0008006" key="4">
    <source>
        <dbReference type="Google" id="ProtNLM"/>
    </source>
</evidence>
<dbReference type="EMBL" id="KZ559518">
    <property type="protein sequence ID" value="PLN83587.1"/>
    <property type="molecule type" value="Genomic_DNA"/>
</dbReference>
<proteinExistence type="predicted"/>
<accession>A0A2J5I1P2</accession>